<proteinExistence type="predicted"/>
<name>A0A382Y143_9ZZZZ</name>
<organism evidence="1">
    <name type="scientific">marine metagenome</name>
    <dbReference type="NCBI Taxonomy" id="408172"/>
    <lineage>
        <taxon>unclassified sequences</taxon>
        <taxon>metagenomes</taxon>
        <taxon>ecological metagenomes</taxon>
    </lineage>
</organism>
<feature type="non-terminal residue" evidence="1">
    <location>
        <position position="1"/>
    </location>
</feature>
<accession>A0A382Y143</accession>
<evidence type="ECO:0000313" key="1">
    <source>
        <dbReference type="EMBL" id="SVD76860.1"/>
    </source>
</evidence>
<gene>
    <name evidence="1" type="ORF">METZ01_LOCUS429714</name>
</gene>
<reference evidence="1" key="1">
    <citation type="submission" date="2018-05" db="EMBL/GenBank/DDBJ databases">
        <authorList>
            <person name="Lanie J.A."/>
            <person name="Ng W.-L."/>
            <person name="Kazmierczak K.M."/>
            <person name="Andrzejewski T.M."/>
            <person name="Davidsen T.M."/>
            <person name="Wayne K.J."/>
            <person name="Tettelin H."/>
            <person name="Glass J.I."/>
            <person name="Rusch D."/>
            <person name="Podicherti R."/>
            <person name="Tsui H.-C.T."/>
            <person name="Winkler M.E."/>
        </authorList>
    </citation>
    <scope>NUCLEOTIDE SEQUENCE</scope>
</reference>
<dbReference type="InterPro" id="IPR049718">
    <property type="entry name" value="AKO59007-like"/>
</dbReference>
<protein>
    <submittedName>
        <fullName evidence="1">Uncharacterized protein</fullName>
    </submittedName>
</protein>
<dbReference type="NCBIfam" id="NF033394">
    <property type="entry name" value="capsid_maj_Podo"/>
    <property type="match status" value="1"/>
</dbReference>
<dbReference type="AlphaFoldDB" id="A0A382Y143"/>
<sequence>AGTIGGIDHVANTWWRNRANVSIATTVSGSELTDLIHSEVRLLRRYGGKPSIAVCGSAFLDRLAAQLRAKGNYTQTGFSGKQDFSMGEMVYQGITFQYDPELDDINLTGKDGNKRCYIIDPSKLYLAYMQDEKMKKHSPARSHLSYVFYKAITTTAVLCSSQNNCHGVYEIQ</sequence>
<dbReference type="EMBL" id="UINC01172002">
    <property type="protein sequence ID" value="SVD76860.1"/>
    <property type="molecule type" value="Genomic_DNA"/>
</dbReference>